<accession>A0A6A6JDC8</accession>
<proteinExistence type="predicted"/>
<evidence type="ECO:0000256" key="1">
    <source>
        <dbReference type="SAM" id="SignalP"/>
    </source>
</evidence>
<keyword evidence="3" id="KW-1185">Reference proteome</keyword>
<dbReference type="Proteomes" id="UP000800097">
    <property type="component" value="Unassembled WGS sequence"/>
</dbReference>
<protein>
    <submittedName>
        <fullName evidence="2">Uncharacterized protein</fullName>
    </submittedName>
</protein>
<sequence length="212" mass="22077">MFLSSLRFVLVTAALAITSTQASPHLDFGAGPFNALQTRDLAGSSCVDFVYGAKDTKLGQVCVSISGGTLTITYPTLPSGGSYTDLHAIVQTTPITESVQGHWPYSLDKGTCQISGGGTSATCTIPVLDEGECAISISISTECRCPVVTTYDPITTSLVYTKTIYETHTTTCSTTPPPVTVSDAPCTNPKPDTITITTKTSVAGFTCTSPVT</sequence>
<dbReference type="EMBL" id="ML986504">
    <property type="protein sequence ID" value="KAF2274277.1"/>
    <property type="molecule type" value="Genomic_DNA"/>
</dbReference>
<dbReference type="OrthoDB" id="3686271at2759"/>
<evidence type="ECO:0000313" key="3">
    <source>
        <dbReference type="Proteomes" id="UP000800097"/>
    </source>
</evidence>
<feature type="chain" id="PRO_5025509342" evidence="1">
    <location>
        <begin position="23"/>
        <end position="212"/>
    </location>
</feature>
<evidence type="ECO:0000313" key="2">
    <source>
        <dbReference type="EMBL" id="KAF2274277.1"/>
    </source>
</evidence>
<organism evidence="2 3">
    <name type="scientific">Westerdykella ornata</name>
    <dbReference type="NCBI Taxonomy" id="318751"/>
    <lineage>
        <taxon>Eukaryota</taxon>
        <taxon>Fungi</taxon>
        <taxon>Dikarya</taxon>
        <taxon>Ascomycota</taxon>
        <taxon>Pezizomycotina</taxon>
        <taxon>Dothideomycetes</taxon>
        <taxon>Pleosporomycetidae</taxon>
        <taxon>Pleosporales</taxon>
        <taxon>Sporormiaceae</taxon>
        <taxon>Westerdykella</taxon>
    </lineage>
</organism>
<keyword evidence="1" id="KW-0732">Signal</keyword>
<feature type="signal peptide" evidence="1">
    <location>
        <begin position="1"/>
        <end position="22"/>
    </location>
</feature>
<gene>
    <name evidence="2" type="ORF">EI97DRAFT_444282</name>
</gene>
<dbReference type="AlphaFoldDB" id="A0A6A6JDC8"/>
<dbReference type="RefSeq" id="XP_033651816.1">
    <property type="nucleotide sequence ID" value="XM_033799891.1"/>
</dbReference>
<name>A0A6A6JDC8_WESOR</name>
<dbReference type="GeneID" id="54553066"/>
<reference evidence="2" key="1">
    <citation type="journal article" date="2020" name="Stud. Mycol.">
        <title>101 Dothideomycetes genomes: a test case for predicting lifestyles and emergence of pathogens.</title>
        <authorList>
            <person name="Haridas S."/>
            <person name="Albert R."/>
            <person name="Binder M."/>
            <person name="Bloem J."/>
            <person name="Labutti K."/>
            <person name="Salamov A."/>
            <person name="Andreopoulos B."/>
            <person name="Baker S."/>
            <person name="Barry K."/>
            <person name="Bills G."/>
            <person name="Bluhm B."/>
            <person name="Cannon C."/>
            <person name="Castanera R."/>
            <person name="Culley D."/>
            <person name="Daum C."/>
            <person name="Ezra D."/>
            <person name="Gonzalez J."/>
            <person name="Henrissat B."/>
            <person name="Kuo A."/>
            <person name="Liang C."/>
            <person name="Lipzen A."/>
            <person name="Lutzoni F."/>
            <person name="Magnuson J."/>
            <person name="Mondo S."/>
            <person name="Nolan M."/>
            <person name="Ohm R."/>
            <person name="Pangilinan J."/>
            <person name="Park H.-J."/>
            <person name="Ramirez L."/>
            <person name="Alfaro M."/>
            <person name="Sun H."/>
            <person name="Tritt A."/>
            <person name="Yoshinaga Y."/>
            <person name="Zwiers L.-H."/>
            <person name="Turgeon B."/>
            <person name="Goodwin S."/>
            <person name="Spatafora J."/>
            <person name="Crous P."/>
            <person name="Grigoriev I."/>
        </authorList>
    </citation>
    <scope>NUCLEOTIDE SEQUENCE</scope>
    <source>
        <strain evidence="2">CBS 379.55</strain>
    </source>
</reference>